<reference evidence="2 3" key="1">
    <citation type="journal article" date="2012" name="Mol. Biol. Evol.">
        <title>Genome reduction and co-evolution between the primary and secondary bacterial symbionts of psyllids.</title>
        <authorList>
            <person name="Sloan D.B."/>
            <person name="Moran N.A."/>
        </authorList>
    </citation>
    <scope>NUCLEOTIDE SEQUENCE [LARGE SCALE GENOMIC DNA]</scope>
    <source>
        <strain evidence="2">Hcub_S</strain>
    </source>
</reference>
<dbReference type="PATRIC" id="fig|134287.3.peg.154"/>
<accession>J3VTW2</accession>
<keyword evidence="1" id="KW-0812">Transmembrane</keyword>
<keyword evidence="1" id="KW-1133">Transmembrane helix</keyword>
<evidence type="ECO:0000313" key="2">
    <source>
        <dbReference type="EMBL" id="AFP85476.1"/>
    </source>
</evidence>
<feature type="transmembrane region" description="Helical" evidence="1">
    <location>
        <begin position="60"/>
        <end position="81"/>
    </location>
</feature>
<protein>
    <submittedName>
        <fullName evidence="2">Putative integral membrane protein</fullName>
    </submittedName>
</protein>
<dbReference type="Pfam" id="PF02325">
    <property type="entry name" value="CCB3_YggT"/>
    <property type="match status" value="2"/>
</dbReference>
<dbReference type="OrthoDB" id="9806665at2"/>
<dbReference type="RefSeq" id="WP_014888773.1">
    <property type="nucleotide sequence ID" value="NC_018420.1"/>
</dbReference>
<dbReference type="HOGENOM" id="CLU_089905_1_0_6"/>
<gene>
    <name evidence="2" type="ORF">A35E_00165</name>
</gene>
<dbReference type="GO" id="GO:0016020">
    <property type="term" value="C:membrane"/>
    <property type="evidence" value="ECO:0007669"/>
    <property type="project" value="InterPro"/>
</dbReference>
<dbReference type="STRING" id="134287.A35E_00165"/>
<dbReference type="InterPro" id="IPR003425">
    <property type="entry name" value="CCB3/YggT"/>
</dbReference>
<name>J3VTW2_9ENTR</name>
<sequence precursor="true">MLTLTFVFKTIIDLYIMLLLLRCWIHFIGCSIYNVFSQFIIKSTEKVITPLHRIIPPIRLLDIASLFVAFTLATIKFPLLTFIEARVVILDSIYLLIGFLALLKAAGKLIFFMVTICSLLSWISQGRTQIDVILYELSEPIMSPIRRISPDIGGIDFSAMIISIILYFLNYLGMDLFPCIWYRL</sequence>
<evidence type="ECO:0000256" key="1">
    <source>
        <dbReference type="SAM" id="Phobius"/>
    </source>
</evidence>
<feature type="transmembrane region" description="Helical" evidence="1">
    <location>
        <begin position="12"/>
        <end position="36"/>
    </location>
</feature>
<organism evidence="2 3">
    <name type="scientific">secondary endosymbiont of Heteropsylla cubana</name>
    <dbReference type="NCBI Taxonomy" id="134287"/>
    <lineage>
        <taxon>Bacteria</taxon>
        <taxon>Pseudomonadati</taxon>
        <taxon>Pseudomonadota</taxon>
        <taxon>Gammaproteobacteria</taxon>
        <taxon>Enterobacterales</taxon>
        <taxon>Enterobacteriaceae</taxon>
        <taxon>aphid secondary symbionts</taxon>
    </lineage>
</organism>
<keyword evidence="3" id="KW-1185">Reference proteome</keyword>
<dbReference type="AlphaFoldDB" id="J3VTW2"/>
<dbReference type="EMBL" id="CP003547">
    <property type="protein sequence ID" value="AFP85476.1"/>
    <property type="molecule type" value="Genomic_DNA"/>
</dbReference>
<keyword evidence="1" id="KW-0472">Membrane</keyword>
<dbReference type="Proteomes" id="UP000003937">
    <property type="component" value="Chromosome"/>
</dbReference>
<feature type="transmembrane region" description="Helical" evidence="1">
    <location>
        <begin position="152"/>
        <end position="174"/>
    </location>
</feature>
<feature type="transmembrane region" description="Helical" evidence="1">
    <location>
        <begin position="93"/>
        <end position="120"/>
    </location>
</feature>
<evidence type="ECO:0000313" key="3">
    <source>
        <dbReference type="Proteomes" id="UP000003937"/>
    </source>
</evidence>
<dbReference type="KEGG" id="sehc:A35E_00165"/>
<proteinExistence type="predicted"/>